<feature type="domain" description="Ig-like SoxY" evidence="3">
    <location>
        <begin position="41"/>
        <end position="146"/>
    </location>
</feature>
<feature type="domain" description="Sulphur oxidation protein SoxZ" evidence="2">
    <location>
        <begin position="179"/>
        <end position="263"/>
    </location>
</feature>
<dbReference type="InterPro" id="IPR032711">
    <property type="entry name" value="SoxY"/>
</dbReference>
<dbReference type="Gene3D" id="2.60.40.10">
    <property type="entry name" value="Immunoglobulins"/>
    <property type="match status" value="1"/>
</dbReference>
<feature type="signal peptide" evidence="1">
    <location>
        <begin position="1"/>
        <end position="21"/>
    </location>
</feature>
<dbReference type="SUPFAM" id="SSF81296">
    <property type="entry name" value="E set domains"/>
    <property type="match status" value="1"/>
</dbReference>
<dbReference type="NCBIfam" id="TIGR04557">
    <property type="entry name" value="fuse_rel_SoxYZ"/>
    <property type="match status" value="1"/>
</dbReference>
<dbReference type="InterPro" id="IPR014756">
    <property type="entry name" value="Ig_E-set"/>
</dbReference>
<keyword evidence="1" id="KW-0732">Signal</keyword>
<keyword evidence="5" id="KW-1185">Reference proteome</keyword>
<dbReference type="InterPro" id="IPR014880">
    <property type="entry name" value="SoxZ_dom"/>
</dbReference>
<evidence type="ECO:0000313" key="5">
    <source>
        <dbReference type="Proteomes" id="UP001318682"/>
    </source>
</evidence>
<reference evidence="5" key="1">
    <citation type="submission" date="2024-01" db="EMBL/GenBank/DDBJ databases">
        <title>Roseobacter fucihabitans sp. nov., isolated from the brown alga Fucus spiralis.</title>
        <authorList>
            <person name="Hahnke S."/>
            <person name="Berger M."/>
            <person name="Schlingloff A."/>
            <person name="Athale I."/>
            <person name="Neumann-Schaal M."/>
            <person name="Adenaya A."/>
            <person name="Poehlein A."/>
            <person name="Daniel R."/>
            <person name="Pertersen J."/>
            <person name="Brinkhoff T."/>
        </authorList>
    </citation>
    <scope>NUCLEOTIDE SEQUENCE [LARGE SCALE GENOMIC DNA]</scope>
    <source>
        <strain evidence="5">B14</strain>
    </source>
</reference>
<sequence>MTFKLVHAAALAMLICGPAGATETLKNPLAESETWNDLRGDVVGDADIASAQGVLSIDAPYRAHDAATVPIVLKQTDPSTVITAATVVVDENPAPVAAVFAFGPAMGQLDFELRVRVNQYSNVRVIAETPDGLHMTGRFVKASGGCSAPASKDPELALADMGKMKLRMFESTAQMSTPRAEAQIMIRHPNYSGLQRDQITQLFIPAHFIDHIEVWQGAELLFTMDGGISISENPVFRFGYNDNGATALTIKATDTDGNTFESTLPKAVSG</sequence>
<dbReference type="Pfam" id="PF08770">
    <property type="entry name" value="SoxZ"/>
    <property type="match status" value="1"/>
</dbReference>
<gene>
    <name evidence="4" type="ORF">ROLI_042000</name>
</gene>
<dbReference type="InterPro" id="IPR013783">
    <property type="entry name" value="Ig-like_fold"/>
</dbReference>
<accession>A0ABZ2C2M9</accession>
<dbReference type="RefSeq" id="WP_187429492.1">
    <property type="nucleotide sequence ID" value="NZ_CP143423.1"/>
</dbReference>
<evidence type="ECO:0000313" key="4">
    <source>
        <dbReference type="EMBL" id="WVX51099.1"/>
    </source>
</evidence>
<dbReference type="Proteomes" id="UP001318682">
    <property type="component" value="Chromosome"/>
</dbReference>
<organism evidence="4 5">
    <name type="scientific">Roseobacter fucihabitans</name>
    <dbReference type="NCBI Taxonomy" id="1537242"/>
    <lineage>
        <taxon>Bacteria</taxon>
        <taxon>Pseudomonadati</taxon>
        <taxon>Pseudomonadota</taxon>
        <taxon>Alphaproteobacteria</taxon>
        <taxon>Rhodobacterales</taxon>
        <taxon>Roseobacteraceae</taxon>
        <taxon>Roseobacter</taxon>
    </lineage>
</organism>
<dbReference type="Pfam" id="PF13501">
    <property type="entry name" value="SoxY"/>
    <property type="match status" value="1"/>
</dbReference>
<evidence type="ECO:0000259" key="2">
    <source>
        <dbReference type="Pfam" id="PF08770"/>
    </source>
</evidence>
<evidence type="ECO:0000259" key="3">
    <source>
        <dbReference type="Pfam" id="PF13501"/>
    </source>
</evidence>
<evidence type="ECO:0000256" key="1">
    <source>
        <dbReference type="SAM" id="SignalP"/>
    </source>
</evidence>
<dbReference type="InterPro" id="IPR030831">
    <property type="entry name" value="Fuse-rel_SoxYZ"/>
</dbReference>
<dbReference type="Gene3D" id="2.60.40.2470">
    <property type="entry name" value="SoxY domain"/>
    <property type="match status" value="1"/>
</dbReference>
<protein>
    <recommendedName>
        <fullName evidence="6">Sulfur-oxidizing protein SoxY</fullName>
    </recommendedName>
</protein>
<feature type="chain" id="PRO_5046252668" description="Sulfur-oxidizing protein SoxY" evidence="1">
    <location>
        <begin position="22"/>
        <end position="270"/>
    </location>
</feature>
<name>A0ABZ2C2M9_9RHOB</name>
<dbReference type="InterPro" id="IPR038162">
    <property type="entry name" value="SoxY_sf"/>
</dbReference>
<dbReference type="EMBL" id="CP143423">
    <property type="protein sequence ID" value="WVX51099.1"/>
    <property type="molecule type" value="Genomic_DNA"/>
</dbReference>
<evidence type="ECO:0008006" key="6">
    <source>
        <dbReference type="Google" id="ProtNLM"/>
    </source>
</evidence>
<proteinExistence type="predicted"/>